<gene>
    <name evidence="5" type="ORF">CBA19CS42_18290</name>
</gene>
<dbReference type="PANTHER" id="PTHR13794:SF58">
    <property type="entry name" value="MITOCHONDRIAL ENOLASE SUPERFAMILY MEMBER 1"/>
    <property type="match status" value="1"/>
</dbReference>
<dbReference type="InterPro" id="IPR046945">
    <property type="entry name" value="RHMD-like"/>
</dbReference>
<dbReference type="Proteomes" id="UP001055111">
    <property type="component" value="Unassembled WGS sequence"/>
</dbReference>
<dbReference type="GO" id="GO:0016052">
    <property type="term" value="P:carbohydrate catabolic process"/>
    <property type="evidence" value="ECO:0007669"/>
    <property type="project" value="TreeGrafter"/>
</dbReference>
<dbReference type="PROSITE" id="PS00908">
    <property type="entry name" value="MR_MLE_1"/>
    <property type="match status" value="1"/>
</dbReference>
<reference evidence="5" key="1">
    <citation type="submission" date="2022-09" db="EMBL/GenBank/DDBJ databases">
        <title>Isolation and characterization of 3-chlorobenzoate degrading bacteria from soils in Shizuoka.</title>
        <authorList>
            <person name="Ifat A."/>
            <person name="Ogawa N."/>
            <person name="Kimbara K."/>
            <person name="Moriuchi R."/>
            <person name="Dohra H."/>
            <person name="Shintani M."/>
        </authorList>
    </citation>
    <scope>NUCLEOTIDE SEQUENCE</scope>
    <source>
        <strain evidence="5">19CS4-2</strain>
    </source>
</reference>
<dbReference type="InterPro" id="IPR029065">
    <property type="entry name" value="Enolase_C-like"/>
</dbReference>
<proteinExistence type="predicted"/>
<comment type="caution">
    <text evidence="5">The sequence shown here is derived from an EMBL/GenBank/DDBJ whole genome shotgun (WGS) entry which is preliminary data.</text>
</comment>
<accession>A0AA37IAR8</accession>
<evidence type="ECO:0000313" key="6">
    <source>
        <dbReference type="Proteomes" id="UP001055111"/>
    </source>
</evidence>
<evidence type="ECO:0000256" key="2">
    <source>
        <dbReference type="ARBA" id="ARBA00022723"/>
    </source>
</evidence>
<dbReference type="Gene3D" id="3.20.20.120">
    <property type="entry name" value="Enolase-like C-terminal domain"/>
    <property type="match status" value="1"/>
</dbReference>
<evidence type="ECO:0000259" key="4">
    <source>
        <dbReference type="SMART" id="SM00922"/>
    </source>
</evidence>
<dbReference type="InterPro" id="IPR013342">
    <property type="entry name" value="Mandelate_racemase_C"/>
</dbReference>
<dbReference type="Gene3D" id="3.30.390.10">
    <property type="entry name" value="Enolase-like, N-terminal domain"/>
    <property type="match status" value="1"/>
</dbReference>
<dbReference type="InterPro" id="IPR029017">
    <property type="entry name" value="Enolase-like_N"/>
</dbReference>
<dbReference type="GO" id="GO:0016836">
    <property type="term" value="F:hydro-lyase activity"/>
    <property type="evidence" value="ECO:0007669"/>
    <property type="project" value="TreeGrafter"/>
</dbReference>
<dbReference type="InterPro" id="IPR036849">
    <property type="entry name" value="Enolase-like_C_sf"/>
</dbReference>
<feature type="domain" description="Mandelate racemase/muconate lactonizing enzyme C-terminal" evidence="4">
    <location>
        <begin position="154"/>
        <end position="252"/>
    </location>
</feature>
<keyword evidence="3" id="KW-0460">Magnesium</keyword>
<dbReference type="AlphaFoldDB" id="A0AA37IAR8"/>
<protein>
    <submittedName>
        <fullName evidence="5">Mandelate racemase</fullName>
    </submittedName>
</protein>
<dbReference type="SFLD" id="SFLDS00001">
    <property type="entry name" value="Enolase"/>
    <property type="match status" value="1"/>
</dbReference>
<evidence type="ECO:0000256" key="3">
    <source>
        <dbReference type="ARBA" id="ARBA00022842"/>
    </source>
</evidence>
<dbReference type="GO" id="GO:0009063">
    <property type="term" value="P:amino acid catabolic process"/>
    <property type="evidence" value="ECO:0007669"/>
    <property type="project" value="InterPro"/>
</dbReference>
<dbReference type="SUPFAM" id="SSF54826">
    <property type="entry name" value="Enolase N-terminal domain-like"/>
    <property type="match status" value="1"/>
</dbReference>
<dbReference type="PANTHER" id="PTHR13794">
    <property type="entry name" value="ENOLASE SUPERFAMILY, MANDELATE RACEMASE"/>
    <property type="match status" value="1"/>
</dbReference>
<evidence type="ECO:0000256" key="1">
    <source>
        <dbReference type="ARBA" id="ARBA00001946"/>
    </source>
</evidence>
<dbReference type="SFLD" id="SFLDG00179">
    <property type="entry name" value="mandelate_racemase"/>
    <property type="match status" value="1"/>
</dbReference>
<dbReference type="InterPro" id="IPR013341">
    <property type="entry name" value="Mandelate_racemase_N_dom"/>
</dbReference>
<dbReference type="SMART" id="SM00922">
    <property type="entry name" value="MR_MLE"/>
    <property type="match status" value="1"/>
</dbReference>
<dbReference type="SUPFAM" id="SSF51604">
    <property type="entry name" value="Enolase C-terminal domain-like"/>
    <property type="match status" value="1"/>
</dbReference>
<dbReference type="InterPro" id="IPR018110">
    <property type="entry name" value="Mandel_Rmase/mucon_lact_enz_CS"/>
</dbReference>
<dbReference type="Pfam" id="PF13378">
    <property type="entry name" value="MR_MLE_C"/>
    <property type="match status" value="1"/>
</dbReference>
<dbReference type="GO" id="GO:0000287">
    <property type="term" value="F:magnesium ion binding"/>
    <property type="evidence" value="ECO:0007669"/>
    <property type="project" value="TreeGrafter"/>
</dbReference>
<evidence type="ECO:0000313" key="5">
    <source>
        <dbReference type="EMBL" id="GJH26496.1"/>
    </source>
</evidence>
<dbReference type="EMBL" id="BPUS01000006">
    <property type="protein sequence ID" value="GJH26496.1"/>
    <property type="molecule type" value="Genomic_DNA"/>
</dbReference>
<comment type="cofactor">
    <cofactor evidence="1">
        <name>Mg(2+)</name>
        <dbReference type="ChEBI" id="CHEBI:18420"/>
    </cofactor>
</comment>
<dbReference type="Pfam" id="PF02746">
    <property type="entry name" value="MR_MLE_N"/>
    <property type="match status" value="1"/>
</dbReference>
<keyword evidence="2" id="KW-0479">Metal-binding</keyword>
<organism evidence="5 6">
    <name type="scientific">Caballeronia novacaledonica</name>
    <dbReference type="NCBI Taxonomy" id="1544861"/>
    <lineage>
        <taxon>Bacteria</taxon>
        <taxon>Pseudomonadati</taxon>
        <taxon>Pseudomonadota</taxon>
        <taxon>Betaproteobacteria</taxon>
        <taxon>Burkholderiales</taxon>
        <taxon>Burkholderiaceae</taxon>
        <taxon>Caballeronia</taxon>
    </lineage>
</organism>
<sequence length="370" mass="40591">MEDDMKPLEQLTFHSLELQPVLIPLKRPIVSKVGSFSDWPVIAITLRTNEGVSGCSYLEPYLAHSMKYIVSIMSDLAANKKGTRIAPLSDFQAERKSLSLVGYEGIAMIAIAGLDMAAWDALAKAVSLPLARLLGGDIGTVPAYNSNALWLTDTGKLADEALALIAEGGFGAIKLRLGRDRLQQDIDAIEAVRRAVGGDIKLMVDFNQGMRFGDAVRRCHELDDFGLYWFEEPIAYDNIDGYSDLAARLKTPLCLGENFYGPRALSRAVTAKAGTFMMPDMMRIGGVSGWLRSVPIAGALGVDVSSHLYPEVSAHLLRVTETAHWLEWQDWVDPILEAPFPVKDGLIEIPDRPGTGFDFDKEALSRFAFD</sequence>
<name>A0AA37IAR8_9BURK</name>